<evidence type="ECO:0000256" key="17">
    <source>
        <dbReference type="ARBA" id="ARBA00030568"/>
    </source>
</evidence>
<evidence type="ECO:0000256" key="14">
    <source>
        <dbReference type="ARBA" id="ARBA00023242"/>
    </source>
</evidence>
<dbReference type="GO" id="GO:0051301">
    <property type="term" value="P:cell division"/>
    <property type="evidence" value="ECO:0007669"/>
    <property type="project" value="UniProtKB-KW"/>
</dbReference>
<name>A0AAE1LZ84_9HYPO</name>
<organism evidence="19 20">
    <name type="scientific">Trichoderma aggressivum f. europaeum</name>
    <dbReference type="NCBI Taxonomy" id="173218"/>
    <lineage>
        <taxon>Eukaryota</taxon>
        <taxon>Fungi</taxon>
        <taxon>Dikarya</taxon>
        <taxon>Ascomycota</taxon>
        <taxon>Pezizomycotina</taxon>
        <taxon>Sordariomycetes</taxon>
        <taxon>Hypocreomycetidae</taxon>
        <taxon>Hypocreales</taxon>
        <taxon>Hypocreaceae</taxon>
        <taxon>Trichoderma</taxon>
    </lineage>
</organism>
<keyword evidence="13" id="KW-0206">Cytoskeleton</keyword>
<evidence type="ECO:0000256" key="5">
    <source>
        <dbReference type="ARBA" id="ARBA00020260"/>
    </source>
</evidence>
<protein>
    <recommendedName>
        <fullName evidence="5">DASH complex subunit DAD2</fullName>
    </recommendedName>
    <alternativeName>
        <fullName evidence="17">Outer kinetochore protein DAD2</fullName>
    </alternativeName>
</protein>
<evidence type="ECO:0000256" key="16">
    <source>
        <dbReference type="ARBA" id="ARBA00023328"/>
    </source>
</evidence>
<evidence type="ECO:0000256" key="13">
    <source>
        <dbReference type="ARBA" id="ARBA00023212"/>
    </source>
</evidence>
<feature type="region of interest" description="Disordered" evidence="18">
    <location>
        <begin position="308"/>
        <end position="367"/>
    </location>
</feature>
<keyword evidence="16" id="KW-0137">Centromere</keyword>
<keyword evidence="8" id="KW-0132">Cell division</keyword>
<evidence type="ECO:0000313" key="20">
    <source>
        <dbReference type="Proteomes" id="UP001273209"/>
    </source>
</evidence>
<evidence type="ECO:0000256" key="9">
    <source>
        <dbReference type="ARBA" id="ARBA00022701"/>
    </source>
</evidence>
<keyword evidence="7" id="KW-0963">Cytoplasm</keyword>
<keyword evidence="12" id="KW-0995">Kinetochore</keyword>
<dbReference type="AlphaFoldDB" id="A0AAE1LZ84"/>
<dbReference type="GO" id="GO:0044732">
    <property type="term" value="C:mitotic spindle pole body"/>
    <property type="evidence" value="ECO:0007669"/>
    <property type="project" value="TreeGrafter"/>
</dbReference>
<dbReference type="GO" id="GO:1990023">
    <property type="term" value="C:mitotic spindle midzone"/>
    <property type="evidence" value="ECO:0007669"/>
    <property type="project" value="TreeGrafter"/>
</dbReference>
<feature type="compositionally biased region" description="Low complexity" evidence="18">
    <location>
        <begin position="7"/>
        <end position="25"/>
    </location>
</feature>
<evidence type="ECO:0000256" key="4">
    <source>
        <dbReference type="ARBA" id="ARBA00005501"/>
    </source>
</evidence>
<dbReference type="Pfam" id="PF08654">
    <property type="entry name" value="DASH_Dad2"/>
    <property type="match status" value="1"/>
</dbReference>
<evidence type="ECO:0000256" key="18">
    <source>
        <dbReference type="SAM" id="MobiDB-lite"/>
    </source>
</evidence>
<evidence type="ECO:0000256" key="2">
    <source>
        <dbReference type="ARBA" id="ARBA00004186"/>
    </source>
</evidence>
<gene>
    <name evidence="19" type="ORF">Triagg1_4785</name>
</gene>
<dbReference type="GO" id="GO:0000278">
    <property type="term" value="P:mitotic cell cycle"/>
    <property type="evidence" value="ECO:0007669"/>
    <property type="project" value="InterPro"/>
</dbReference>
<reference evidence="19" key="1">
    <citation type="submission" date="2023-11" db="EMBL/GenBank/DDBJ databases">
        <title>The genome sequences of three competitors of mushroom-forming fungi.</title>
        <authorList>
            <person name="Beijen E."/>
            <person name="Ohm R.A."/>
        </authorList>
    </citation>
    <scope>NUCLEOTIDE SEQUENCE</scope>
    <source>
        <strain evidence="19">CBS 100526</strain>
    </source>
</reference>
<keyword evidence="15" id="KW-0131">Cell cycle</keyword>
<evidence type="ECO:0000256" key="1">
    <source>
        <dbReference type="ARBA" id="ARBA00004123"/>
    </source>
</evidence>
<dbReference type="RefSeq" id="XP_062756365.1">
    <property type="nucleotide sequence ID" value="XM_062899226.1"/>
</dbReference>
<comment type="subcellular location">
    <subcellularLocation>
        <location evidence="3">Chromosome</location>
        <location evidence="3">Centromere</location>
        <location evidence="3">Kinetochore</location>
    </subcellularLocation>
    <subcellularLocation>
        <location evidence="2">Cytoplasm</location>
        <location evidence="2">Cytoskeleton</location>
        <location evidence="2">Spindle</location>
    </subcellularLocation>
    <subcellularLocation>
        <location evidence="1">Nucleus</location>
    </subcellularLocation>
</comment>
<keyword evidence="6" id="KW-0158">Chromosome</keyword>
<feature type="region of interest" description="Disordered" evidence="18">
    <location>
        <begin position="682"/>
        <end position="816"/>
    </location>
</feature>
<dbReference type="Proteomes" id="UP001273209">
    <property type="component" value="Unassembled WGS sequence"/>
</dbReference>
<keyword evidence="9" id="KW-0493">Microtubule</keyword>
<sequence>MSYPTRSFSSQVRASSSTASAPQSPALLARIEEKKAELENLKELRDLSATVAAQMEALEQKLTTLSDGTEVIAAVVGNWHNVLRAINMASSKLAKTAAGPATEDASTSAVQLPQTLVRIPTEHAPTLQAQAEAVEAAADESMTDARLREHIGFGPAKRPRPPESGLSAKLDHGFLVLSAKKTPCVRSFQSNHALGASQAPSTAAATMARRSIAVSSPAEDVAFGVGQKGGTCDVRFGADIFQRPARPGSSRDVYEKLPTHHTPKQITTSKRNLAGDSVVQDPCPGQHHNQGHWPSDVAITSELKKHGIATSPPALRRAARQASPQFRRRPAVETETFQPLDSLREASTLDINKHNYENTGSSSTRASQERFAQVYDLLRDTIGERTIWEQVKRHSAGQFEWLLTHLPSPNSSIHDSSSEGYASEHGADGKVYVCNLVLQKKREPHSDSECPLNSYYLLATPLQYSANWTVEMEEPRIAGDDDSLTWMDHSRPVTPPMKVPEIVLAVENAVSPAFTAVSDRSFGDSSSRATSFSLPRIEDSLEELDRLEDQLEAVNEFTQSQQLALLARQLPKVASYSTPEEAMRAFKRSTVSGAPATVRSKPAEKAMIALPRRSASLTVREKSPEEPAKGSSSRRSGLGVFMSKAGNTLATVAKSSIRSSKTPTVPSFELPGKAVARRLREVRETREAHHAAALKALEAPPKPRSNKALPKPTFELPGDAISRRKKEESEAKLRAQEEEQRKRREFKARPARPNSTPSTLPRDTVASRARQAKIQEENAERQAALSHKVKRLSLGLVRDEPTTPTPSKAEKQRGRGSMIAVAESINRSILASMVTGTKSKNSLSIGDMMTRFRSKSKEILGHDSASITEKKSHEKSDRPMTAKAARDEAAERSRIASREWAEKKRRKEVTSLKQITGQ</sequence>
<evidence type="ECO:0000256" key="6">
    <source>
        <dbReference type="ARBA" id="ARBA00022454"/>
    </source>
</evidence>
<evidence type="ECO:0000256" key="8">
    <source>
        <dbReference type="ARBA" id="ARBA00022618"/>
    </source>
</evidence>
<keyword evidence="20" id="KW-1185">Reference proteome</keyword>
<evidence type="ECO:0000256" key="10">
    <source>
        <dbReference type="ARBA" id="ARBA00022776"/>
    </source>
</evidence>
<evidence type="ECO:0000256" key="12">
    <source>
        <dbReference type="ARBA" id="ARBA00022838"/>
    </source>
</evidence>
<evidence type="ECO:0000256" key="15">
    <source>
        <dbReference type="ARBA" id="ARBA00023306"/>
    </source>
</evidence>
<dbReference type="GeneID" id="87919131"/>
<dbReference type="PANTHER" id="PTHR28036:SF1">
    <property type="entry name" value="DASH COMPLEX SUBUNIT DAD2"/>
    <property type="match status" value="1"/>
</dbReference>
<comment type="caution">
    <text evidence="19">The sequence shown here is derived from an EMBL/GenBank/DDBJ whole genome shotgun (WGS) entry which is preliminary data.</text>
</comment>
<accession>A0AAE1LZ84</accession>
<dbReference type="GO" id="GO:0008608">
    <property type="term" value="P:attachment of spindle microtubules to kinetochore"/>
    <property type="evidence" value="ECO:0007669"/>
    <property type="project" value="TreeGrafter"/>
</dbReference>
<dbReference type="InterPro" id="IPR013963">
    <property type="entry name" value="DASH_Dad2"/>
</dbReference>
<evidence type="ECO:0000256" key="3">
    <source>
        <dbReference type="ARBA" id="ARBA00004629"/>
    </source>
</evidence>
<dbReference type="GO" id="GO:0042729">
    <property type="term" value="C:DASH complex"/>
    <property type="evidence" value="ECO:0007669"/>
    <property type="project" value="InterPro"/>
</dbReference>
<feature type="compositionally biased region" description="Basic and acidic residues" evidence="18">
    <location>
        <begin position="619"/>
        <end position="628"/>
    </location>
</feature>
<keyword evidence="14" id="KW-0539">Nucleus</keyword>
<feature type="compositionally biased region" description="Polar residues" evidence="18">
    <location>
        <begin position="357"/>
        <end position="366"/>
    </location>
</feature>
<dbReference type="PANTHER" id="PTHR28036">
    <property type="entry name" value="DASH COMPLEX SUBUNIT DAD2"/>
    <property type="match status" value="1"/>
</dbReference>
<feature type="region of interest" description="Disordered" evidence="18">
    <location>
        <begin position="857"/>
        <end position="918"/>
    </location>
</feature>
<keyword evidence="11" id="KW-0159">Chromosome partition</keyword>
<keyword evidence="10" id="KW-0498">Mitosis</keyword>
<dbReference type="EMBL" id="JAWRVG010000015">
    <property type="protein sequence ID" value="KAK4075121.1"/>
    <property type="molecule type" value="Genomic_DNA"/>
</dbReference>
<evidence type="ECO:0000313" key="19">
    <source>
        <dbReference type="EMBL" id="KAK4075121.1"/>
    </source>
</evidence>
<feature type="region of interest" description="Disordered" evidence="18">
    <location>
        <begin position="593"/>
        <end position="639"/>
    </location>
</feature>
<proteinExistence type="inferred from homology"/>
<dbReference type="GO" id="GO:0005874">
    <property type="term" value="C:microtubule"/>
    <property type="evidence" value="ECO:0007669"/>
    <property type="project" value="UniProtKB-KW"/>
</dbReference>
<feature type="compositionally biased region" description="Basic and acidic residues" evidence="18">
    <location>
        <begin position="721"/>
        <end position="742"/>
    </location>
</feature>
<evidence type="ECO:0000256" key="7">
    <source>
        <dbReference type="ARBA" id="ARBA00022490"/>
    </source>
</evidence>
<feature type="compositionally biased region" description="Basic and acidic residues" evidence="18">
    <location>
        <begin position="868"/>
        <end position="902"/>
    </location>
</feature>
<feature type="region of interest" description="Disordered" evidence="18">
    <location>
        <begin position="1"/>
        <end position="25"/>
    </location>
</feature>
<comment type="similarity">
    <text evidence="4">Belongs to the DASH complex DAD2 family.</text>
</comment>
<evidence type="ECO:0000256" key="11">
    <source>
        <dbReference type="ARBA" id="ARBA00022829"/>
    </source>
</evidence>
<feature type="region of interest" description="Disordered" evidence="18">
    <location>
        <begin position="242"/>
        <end position="275"/>
    </location>
</feature>